<reference evidence="2 3" key="1">
    <citation type="submission" date="2014-10" db="EMBL/GenBank/DDBJ databases">
        <title>Genome sequence of Micropolyspora internatus JCM3315.</title>
        <authorList>
            <person name="Shin S.-K."/>
            <person name="Yi H."/>
        </authorList>
    </citation>
    <scope>NUCLEOTIDE SEQUENCE [LARGE SCALE GENOMIC DNA]</scope>
    <source>
        <strain evidence="2 3">JCM 3315</strain>
    </source>
</reference>
<organism evidence="2 3">
    <name type="scientific">Saccharomonospora viridis</name>
    <dbReference type="NCBI Taxonomy" id="1852"/>
    <lineage>
        <taxon>Bacteria</taxon>
        <taxon>Bacillati</taxon>
        <taxon>Actinomycetota</taxon>
        <taxon>Actinomycetes</taxon>
        <taxon>Pseudonocardiales</taxon>
        <taxon>Pseudonocardiaceae</taxon>
        <taxon>Saccharomonospora</taxon>
    </lineage>
</organism>
<evidence type="ECO:0000256" key="1">
    <source>
        <dbReference type="SAM" id="MobiDB-lite"/>
    </source>
</evidence>
<dbReference type="RefSeq" id="WP_015785648.1">
    <property type="nucleotide sequence ID" value="NZ_CALJZO010000111.1"/>
</dbReference>
<feature type="region of interest" description="Disordered" evidence="1">
    <location>
        <begin position="1"/>
        <end position="60"/>
    </location>
</feature>
<dbReference type="Proteomes" id="UP000030848">
    <property type="component" value="Unassembled WGS sequence"/>
</dbReference>
<name>A0A837D460_9PSEU</name>
<accession>A0A837D460</accession>
<dbReference type="OrthoDB" id="3556647at2"/>
<dbReference type="EMBL" id="JRZE01000006">
    <property type="protein sequence ID" value="KHF42467.1"/>
    <property type="molecule type" value="Genomic_DNA"/>
</dbReference>
<proteinExistence type="predicted"/>
<dbReference type="AlphaFoldDB" id="A0A837D460"/>
<sequence length="60" mass="6378">MSENHDLSPEADVTEQQTPVTPAADTPVETGIPMEADPADVADQATPVPLDEDDEFRPSS</sequence>
<gene>
    <name evidence="2" type="ORF">MINT15_26690</name>
</gene>
<evidence type="ECO:0000313" key="2">
    <source>
        <dbReference type="EMBL" id="KHF42467.1"/>
    </source>
</evidence>
<feature type="compositionally biased region" description="Acidic residues" evidence="1">
    <location>
        <begin position="50"/>
        <end position="60"/>
    </location>
</feature>
<comment type="caution">
    <text evidence="2">The sequence shown here is derived from an EMBL/GenBank/DDBJ whole genome shotgun (WGS) entry which is preliminary data.</text>
</comment>
<evidence type="ECO:0000313" key="3">
    <source>
        <dbReference type="Proteomes" id="UP000030848"/>
    </source>
</evidence>
<protein>
    <submittedName>
        <fullName evidence="2">Uncharacterized protein</fullName>
    </submittedName>
</protein>